<protein>
    <recommendedName>
        <fullName evidence="4">Secreted protein</fullName>
    </recommendedName>
</protein>
<reference evidence="2 3" key="1">
    <citation type="journal article" date="2016" name="Genome Announc.">
        <title>Complete Genome Sequence of Thiostrepton-Producing Streptomyces laurentii ATCC 31255.</title>
        <authorList>
            <person name="Doi K."/>
            <person name="Fujino Y."/>
            <person name="Nagayoshi Y."/>
            <person name="Ohshima T."/>
            <person name="Ogata S."/>
        </authorList>
    </citation>
    <scope>NUCLEOTIDE SEQUENCE [LARGE SCALE GENOMIC DNA]</scope>
    <source>
        <strain evidence="2 3">ATCC 31255</strain>
    </source>
</reference>
<keyword evidence="3" id="KW-1185">Reference proteome</keyword>
<feature type="chain" id="PRO_5007818621" description="Secreted protein" evidence="1">
    <location>
        <begin position="21"/>
        <end position="140"/>
    </location>
</feature>
<dbReference type="Proteomes" id="UP000217676">
    <property type="component" value="Chromosome"/>
</dbReference>
<dbReference type="EMBL" id="AP017424">
    <property type="protein sequence ID" value="BAU88050.1"/>
    <property type="molecule type" value="Genomic_DNA"/>
</dbReference>
<dbReference type="AlphaFoldDB" id="A0A160PA94"/>
<dbReference type="KEGG" id="slau:SLA_7184"/>
<evidence type="ECO:0000256" key="1">
    <source>
        <dbReference type="SAM" id="SignalP"/>
    </source>
</evidence>
<sequence>MLPVAAATMLLVGLTAPAHAGPYWSKQIKCSSTDPDGRQIPTRVGNGELGWNHFSGKHNIKKCALLNVPIQGEIDKRNGADIQYWGWASNRAHGRVKIIVKARDARKTADGRYDAGRGETVGVITAYCGGMNKCPNWVNE</sequence>
<feature type="signal peptide" evidence="1">
    <location>
        <begin position="1"/>
        <end position="20"/>
    </location>
</feature>
<organism evidence="2 3">
    <name type="scientific">Streptomyces laurentii</name>
    <dbReference type="NCBI Taxonomy" id="39478"/>
    <lineage>
        <taxon>Bacteria</taxon>
        <taxon>Bacillati</taxon>
        <taxon>Actinomycetota</taxon>
        <taxon>Actinomycetes</taxon>
        <taxon>Kitasatosporales</taxon>
        <taxon>Streptomycetaceae</taxon>
        <taxon>Streptomyces</taxon>
    </lineage>
</organism>
<evidence type="ECO:0008006" key="4">
    <source>
        <dbReference type="Google" id="ProtNLM"/>
    </source>
</evidence>
<proteinExistence type="predicted"/>
<accession>A0A160PA94</accession>
<evidence type="ECO:0000313" key="2">
    <source>
        <dbReference type="EMBL" id="BAU88050.1"/>
    </source>
</evidence>
<evidence type="ECO:0000313" key="3">
    <source>
        <dbReference type="Proteomes" id="UP000217676"/>
    </source>
</evidence>
<keyword evidence="1" id="KW-0732">Signal</keyword>
<name>A0A160PA94_STRLU</name>
<gene>
    <name evidence="2" type="ORF">SLA_7184</name>
</gene>